<gene>
    <name evidence="2" type="ORF">E5163_11305</name>
</gene>
<evidence type="ECO:0000313" key="2">
    <source>
        <dbReference type="EMBL" id="TGY88397.1"/>
    </source>
</evidence>
<dbReference type="InterPro" id="IPR004360">
    <property type="entry name" value="Glyas_Fos-R_dOase_dom"/>
</dbReference>
<evidence type="ECO:0000313" key="3">
    <source>
        <dbReference type="Proteomes" id="UP000308054"/>
    </source>
</evidence>
<organism evidence="2 3">
    <name type="scientific">Marinicauda algicola</name>
    <dbReference type="NCBI Taxonomy" id="2029849"/>
    <lineage>
        <taxon>Bacteria</taxon>
        <taxon>Pseudomonadati</taxon>
        <taxon>Pseudomonadota</taxon>
        <taxon>Alphaproteobacteria</taxon>
        <taxon>Maricaulales</taxon>
        <taxon>Maricaulaceae</taxon>
        <taxon>Marinicauda</taxon>
    </lineage>
</organism>
<dbReference type="Pfam" id="PF00903">
    <property type="entry name" value="Glyoxalase"/>
    <property type="match status" value="1"/>
</dbReference>
<reference evidence="2 3" key="1">
    <citation type="journal article" date="2017" name="Int. J. Syst. Evol. Microbiol.">
        <title>Marinicauda algicola sp. nov., isolated from a marine red alga Rhodosorus marinus.</title>
        <authorList>
            <person name="Jeong S.E."/>
            <person name="Jeon S.H."/>
            <person name="Chun B.H."/>
            <person name="Kim D.W."/>
            <person name="Jeon C.O."/>
        </authorList>
    </citation>
    <scope>NUCLEOTIDE SEQUENCE [LARGE SCALE GENOMIC DNA]</scope>
    <source>
        <strain evidence="2 3">JCM 31718</strain>
    </source>
</reference>
<dbReference type="InterPro" id="IPR029068">
    <property type="entry name" value="Glyas_Bleomycin-R_OHBP_Dase"/>
</dbReference>
<dbReference type="PROSITE" id="PS51819">
    <property type="entry name" value="VOC"/>
    <property type="match status" value="1"/>
</dbReference>
<dbReference type="InterPro" id="IPR037523">
    <property type="entry name" value="VOC_core"/>
</dbReference>
<dbReference type="EMBL" id="SRXW01000003">
    <property type="protein sequence ID" value="TGY88397.1"/>
    <property type="molecule type" value="Genomic_DNA"/>
</dbReference>
<feature type="domain" description="VOC" evidence="1">
    <location>
        <begin position="6"/>
        <end position="129"/>
    </location>
</feature>
<dbReference type="OrthoDB" id="9794917at2"/>
<name>A0A4S2GYW7_9PROT</name>
<comment type="caution">
    <text evidence="2">The sequence shown here is derived from an EMBL/GenBank/DDBJ whole genome shotgun (WGS) entry which is preliminary data.</text>
</comment>
<dbReference type="SUPFAM" id="SSF54593">
    <property type="entry name" value="Glyoxalase/Bleomycin resistance protein/Dihydroxybiphenyl dioxygenase"/>
    <property type="match status" value="1"/>
</dbReference>
<dbReference type="AlphaFoldDB" id="A0A4S2GYW7"/>
<dbReference type="Gene3D" id="3.10.180.10">
    <property type="entry name" value="2,3-Dihydroxybiphenyl 1,2-Dioxygenase, domain 1"/>
    <property type="match status" value="1"/>
</dbReference>
<accession>A0A4S2GYW7</accession>
<keyword evidence="3" id="KW-1185">Reference proteome</keyword>
<protein>
    <submittedName>
        <fullName evidence="2">VOC family protein</fullName>
    </submittedName>
</protein>
<evidence type="ECO:0000259" key="1">
    <source>
        <dbReference type="PROSITE" id="PS51819"/>
    </source>
</evidence>
<dbReference type="PANTHER" id="PTHR36437">
    <property type="entry name" value="GLYOXALASE/BLEOMYCIN RESISTANCE PROTEIN/DIOXYGENASE"/>
    <property type="match status" value="1"/>
</dbReference>
<dbReference type="RefSeq" id="WP_135996243.1">
    <property type="nucleotide sequence ID" value="NZ_CP071057.1"/>
</dbReference>
<dbReference type="Proteomes" id="UP000308054">
    <property type="component" value="Unassembled WGS sequence"/>
</dbReference>
<sequence>MTGTGRLTLVSYLVRDYDEAIAWFTGKLGFVLLEDEVRSPTKRWVRIGPPGGGAQLLLARASGPGQEVQIGRAAGGRVAFFLETQDFHGDHARMTSEGVRFLEAPRHESYGWVAVFEDLYANRWDLLEARA</sequence>
<proteinExistence type="predicted"/>
<dbReference type="PANTHER" id="PTHR36437:SF2">
    <property type="entry name" value="GLYOXALASE_BLEOMYCIN RESISTANCE PROTEIN_DIOXYGENASE"/>
    <property type="match status" value="1"/>
</dbReference>